<sequence length="201" mass="23143">MPTVDELLERASAWIEGYWNADHLRRTLDWLLVLAPDARGHLRLAALTHDMERAYPGPDSPVADARRPIPDRDYDRLHQQRSARIVADWLRGQGAEPALVERVRELIEAHEEGGWPEADLLQAADSLSFLETNVELFIGYAQEGKHHYTPERVRERMRYMYERIRLPQARELARPLYEAALARIDDAFARQASRPGRESAG</sequence>
<evidence type="ECO:0000259" key="1">
    <source>
        <dbReference type="Pfam" id="PF01966"/>
    </source>
</evidence>
<evidence type="ECO:0000313" key="3">
    <source>
        <dbReference type="Proteomes" id="UP001165306"/>
    </source>
</evidence>
<comment type="caution">
    <text evidence="2">The sequence shown here is derived from an EMBL/GenBank/DDBJ whole genome shotgun (WGS) entry which is preliminary data.</text>
</comment>
<dbReference type="AlphaFoldDB" id="A0AA42BDN9"/>
<name>A0AA42BDN9_9BACT</name>
<organism evidence="2 3">
    <name type="scientific">Thermalbibacter longus</name>
    <dbReference type="NCBI Taxonomy" id="2951981"/>
    <lineage>
        <taxon>Bacteria</taxon>
        <taxon>Pseudomonadati</taxon>
        <taxon>Thermomicrobiota</taxon>
        <taxon>Thermomicrobia</taxon>
        <taxon>Thermomicrobiales</taxon>
        <taxon>Thermomicrobiaceae</taxon>
        <taxon>Thermalbibacter</taxon>
    </lineage>
</organism>
<dbReference type="RefSeq" id="WP_284057714.1">
    <property type="nucleotide sequence ID" value="NZ_JAMSLR010000009.1"/>
</dbReference>
<feature type="domain" description="HD" evidence="1">
    <location>
        <begin position="21"/>
        <end position="128"/>
    </location>
</feature>
<dbReference type="Gene3D" id="1.10.3210.10">
    <property type="entry name" value="Hypothetical protein af1432"/>
    <property type="match status" value="1"/>
</dbReference>
<dbReference type="Pfam" id="PF01966">
    <property type="entry name" value="HD"/>
    <property type="match status" value="1"/>
</dbReference>
<accession>A0AA42BDN9</accession>
<dbReference type="EMBL" id="JAMSLR010000009">
    <property type="protein sequence ID" value="MCM8749928.1"/>
    <property type="molecule type" value="Genomic_DNA"/>
</dbReference>
<proteinExistence type="predicted"/>
<dbReference type="SUPFAM" id="SSF109604">
    <property type="entry name" value="HD-domain/PDEase-like"/>
    <property type="match status" value="1"/>
</dbReference>
<protein>
    <submittedName>
        <fullName evidence="2">DUF4202 domain-containing protein</fullName>
    </submittedName>
</protein>
<evidence type="ECO:0000313" key="2">
    <source>
        <dbReference type="EMBL" id="MCM8749928.1"/>
    </source>
</evidence>
<keyword evidence="3" id="KW-1185">Reference proteome</keyword>
<dbReference type="InterPro" id="IPR006674">
    <property type="entry name" value="HD_domain"/>
</dbReference>
<reference evidence="2" key="1">
    <citation type="submission" date="2022-06" db="EMBL/GenBank/DDBJ databases">
        <title>CFH 74404 Thermomicrobiaceae sp.</title>
        <authorList>
            <person name="Ming H."/>
            <person name="Li W.-J."/>
            <person name="Zhao Z."/>
        </authorList>
    </citation>
    <scope>NUCLEOTIDE SEQUENCE</scope>
    <source>
        <strain evidence="2">CFH 74404</strain>
    </source>
</reference>
<dbReference type="Proteomes" id="UP001165306">
    <property type="component" value="Unassembled WGS sequence"/>
</dbReference>
<gene>
    <name evidence="2" type="ORF">NET02_12285</name>
</gene>